<feature type="binding site" evidence="2">
    <location>
        <position position="136"/>
    </location>
    <ligand>
        <name>Zn(2+)</name>
        <dbReference type="ChEBI" id="CHEBI:29105"/>
        <label>2</label>
    </ligand>
</feature>
<dbReference type="AlphaFoldDB" id="A0A1H8URX1"/>
<evidence type="ECO:0000256" key="2">
    <source>
        <dbReference type="PIRSR" id="PIRSR015853-2"/>
    </source>
</evidence>
<keyword evidence="2" id="KW-0479">Metal-binding</keyword>
<accession>A0A1H8URX1</accession>
<name>A0A1H8URX1_9PSEU</name>
<feature type="binding site" evidence="2">
    <location>
        <position position="61"/>
    </location>
    <ligand>
        <name>Zn(2+)</name>
        <dbReference type="ChEBI" id="CHEBI:29105"/>
        <label>2</label>
    </ligand>
</feature>
<feature type="active site" description="Nucleophile" evidence="1">
    <location>
        <position position="117"/>
    </location>
</feature>
<dbReference type="EMBL" id="FOEF01000003">
    <property type="protein sequence ID" value="SEP05737.1"/>
    <property type="molecule type" value="Genomic_DNA"/>
</dbReference>
<gene>
    <name evidence="3" type="ORF">SAMN04489732_103423</name>
</gene>
<dbReference type="SUPFAM" id="SSF63992">
    <property type="entry name" value="Dipeptide transport protein"/>
    <property type="match status" value="1"/>
</dbReference>
<evidence type="ECO:0000256" key="1">
    <source>
        <dbReference type="PIRSR" id="PIRSR015853-1"/>
    </source>
</evidence>
<keyword evidence="2" id="KW-0862">Zinc</keyword>
<dbReference type="InterPro" id="IPR007035">
    <property type="entry name" value="Peptidase_M55"/>
</dbReference>
<dbReference type="InterPro" id="IPR027476">
    <property type="entry name" value="DppA_N"/>
</dbReference>
<feature type="binding site" evidence="2">
    <location>
        <position position="9"/>
    </location>
    <ligand>
        <name>Zn(2+)</name>
        <dbReference type="ChEBI" id="CHEBI:29105"/>
        <label>2</label>
    </ligand>
</feature>
<keyword evidence="4" id="KW-1185">Reference proteome</keyword>
<evidence type="ECO:0000313" key="3">
    <source>
        <dbReference type="EMBL" id="SEP05737.1"/>
    </source>
</evidence>
<reference evidence="3 4" key="1">
    <citation type="submission" date="2016-10" db="EMBL/GenBank/DDBJ databases">
        <authorList>
            <person name="de Groot N.N."/>
        </authorList>
    </citation>
    <scope>NUCLEOTIDE SEQUENCE [LARGE SCALE GENOMIC DNA]</scope>
    <source>
        <strain evidence="3 4">DSM 44993</strain>
    </source>
</reference>
<evidence type="ECO:0000313" key="4">
    <source>
        <dbReference type="Proteomes" id="UP000198582"/>
    </source>
</evidence>
<dbReference type="CDD" id="cd08663">
    <property type="entry name" value="DAP_dppA_1"/>
    <property type="match status" value="1"/>
</dbReference>
<dbReference type="InterPro" id="IPR036177">
    <property type="entry name" value="Peptidase_M55_sf"/>
</dbReference>
<dbReference type="STRING" id="394193.SAMN04489732_103423"/>
<dbReference type="Gene3D" id="3.30.1360.130">
    <property type="entry name" value="Dipeptide transport protein"/>
    <property type="match status" value="1"/>
</dbReference>
<proteinExistence type="predicted"/>
<dbReference type="PIRSF" id="PIRSF015853">
    <property type="entry name" value="Pep_DppA"/>
    <property type="match status" value="1"/>
</dbReference>
<feature type="binding site" evidence="2">
    <location>
        <position position="9"/>
    </location>
    <ligand>
        <name>Zn(2+)</name>
        <dbReference type="ChEBI" id="CHEBI:29105"/>
        <label>1</label>
    </ligand>
</feature>
<dbReference type="Proteomes" id="UP000198582">
    <property type="component" value="Unassembled WGS sequence"/>
</dbReference>
<dbReference type="Gene3D" id="3.40.50.10780">
    <property type="entry name" value="Dipeptide transport protein"/>
    <property type="match status" value="1"/>
</dbReference>
<feature type="binding site" evidence="2">
    <location>
        <position position="105"/>
    </location>
    <ligand>
        <name>Zn(2+)</name>
        <dbReference type="ChEBI" id="CHEBI:29105"/>
        <label>2</label>
    </ligand>
</feature>
<dbReference type="RefSeq" id="WP_245787259.1">
    <property type="nucleotide sequence ID" value="NZ_FOEF01000003.1"/>
</dbReference>
<sequence length="278" mass="28445">MVDVLISVDLEGVAGIATRQQIGPGGRDYPAARELMTAEANAAVAGAFEGGATSVVVNDSHGPADNLLGERLDRRADYVIGEPTPLGMMQELPTGRGVVLLVGYHAGAADPAGVLAHTFSGSGFADVRLGGVPIGEADLNALIAAEHGVPVGLVTGDDVVCAHAERAFPGVVTVPVKTALGRTAARSRHPAVAREAITAGAARAVRNALSGAVRPLSIPDELVVEAELRPNGAADLAARVPGTERIDGRTVRFAAASPRQALDVLEVWAALAAHYPHR</sequence>
<protein>
    <submittedName>
        <fullName evidence="3">D-amino peptidase</fullName>
    </submittedName>
</protein>
<dbReference type="Pfam" id="PF04951">
    <property type="entry name" value="Peptidase_M55"/>
    <property type="match status" value="1"/>
</dbReference>
<feature type="binding site" evidence="2">
    <location>
        <position position="11"/>
    </location>
    <ligand>
        <name>Zn(2+)</name>
        <dbReference type="ChEBI" id="CHEBI:29105"/>
        <label>1</label>
    </ligand>
</feature>
<dbReference type="GO" id="GO:0046872">
    <property type="term" value="F:metal ion binding"/>
    <property type="evidence" value="ECO:0007669"/>
    <property type="project" value="UniProtKB-KW"/>
</dbReference>
<organism evidence="3 4">
    <name type="scientific">Amycolatopsis saalfeldensis</name>
    <dbReference type="NCBI Taxonomy" id="394193"/>
    <lineage>
        <taxon>Bacteria</taxon>
        <taxon>Bacillati</taxon>
        <taxon>Actinomycetota</taxon>
        <taxon>Actinomycetes</taxon>
        <taxon>Pseudonocardiales</taxon>
        <taxon>Pseudonocardiaceae</taxon>
        <taxon>Amycolatopsis</taxon>
    </lineage>
</organism>